<evidence type="ECO:0000313" key="3">
    <source>
        <dbReference type="Proteomes" id="UP000823775"/>
    </source>
</evidence>
<feature type="compositionally biased region" description="Polar residues" evidence="1">
    <location>
        <begin position="33"/>
        <end position="42"/>
    </location>
</feature>
<dbReference type="EMBL" id="JACEIK010001720">
    <property type="protein sequence ID" value="MCD7471746.1"/>
    <property type="molecule type" value="Genomic_DNA"/>
</dbReference>
<evidence type="ECO:0000313" key="2">
    <source>
        <dbReference type="EMBL" id="MCD7471746.1"/>
    </source>
</evidence>
<gene>
    <name evidence="2" type="ORF">HAX54_012411</name>
</gene>
<feature type="compositionally biased region" description="Basic and acidic residues" evidence="1">
    <location>
        <begin position="16"/>
        <end position="28"/>
    </location>
</feature>
<comment type="caution">
    <text evidence="2">The sequence shown here is derived from an EMBL/GenBank/DDBJ whole genome shotgun (WGS) entry which is preliminary data.</text>
</comment>
<name>A0ABS8TJP8_DATST</name>
<reference evidence="2 3" key="1">
    <citation type="journal article" date="2021" name="BMC Genomics">
        <title>Datura genome reveals duplications of psychoactive alkaloid biosynthetic genes and high mutation rate following tissue culture.</title>
        <authorList>
            <person name="Rajewski A."/>
            <person name="Carter-House D."/>
            <person name="Stajich J."/>
            <person name="Litt A."/>
        </authorList>
    </citation>
    <scope>NUCLEOTIDE SEQUENCE [LARGE SCALE GENOMIC DNA]</scope>
    <source>
        <strain evidence="2">AR-01</strain>
    </source>
</reference>
<accession>A0ABS8TJP8</accession>
<keyword evidence="3" id="KW-1185">Reference proteome</keyword>
<feature type="compositionally biased region" description="Basic residues" evidence="1">
    <location>
        <begin position="43"/>
        <end position="56"/>
    </location>
</feature>
<sequence length="56" mass="6315">MSFEYDDIEKGSGNGMRERDQASKERDLVGSYKGQSVCMSLSQRRRGGAPCPRHHL</sequence>
<dbReference type="Proteomes" id="UP000823775">
    <property type="component" value="Unassembled WGS sequence"/>
</dbReference>
<feature type="non-terminal residue" evidence="2">
    <location>
        <position position="56"/>
    </location>
</feature>
<protein>
    <submittedName>
        <fullName evidence="2">Uncharacterized protein</fullName>
    </submittedName>
</protein>
<feature type="region of interest" description="Disordered" evidence="1">
    <location>
        <begin position="1"/>
        <end position="56"/>
    </location>
</feature>
<proteinExistence type="predicted"/>
<evidence type="ECO:0000256" key="1">
    <source>
        <dbReference type="SAM" id="MobiDB-lite"/>
    </source>
</evidence>
<organism evidence="2 3">
    <name type="scientific">Datura stramonium</name>
    <name type="common">Jimsonweed</name>
    <name type="synonym">Common thornapple</name>
    <dbReference type="NCBI Taxonomy" id="4076"/>
    <lineage>
        <taxon>Eukaryota</taxon>
        <taxon>Viridiplantae</taxon>
        <taxon>Streptophyta</taxon>
        <taxon>Embryophyta</taxon>
        <taxon>Tracheophyta</taxon>
        <taxon>Spermatophyta</taxon>
        <taxon>Magnoliopsida</taxon>
        <taxon>eudicotyledons</taxon>
        <taxon>Gunneridae</taxon>
        <taxon>Pentapetalae</taxon>
        <taxon>asterids</taxon>
        <taxon>lamiids</taxon>
        <taxon>Solanales</taxon>
        <taxon>Solanaceae</taxon>
        <taxon>Solanoideae</taxon>
        <taxon>Datureae</taxon>
        <taxon>Datura</taxon>
    </lineage>
</organism>